<dbReference type="Proteomes" id="UP000593892">
    <property type="component" value="Chromosome"/>
</dbReference>
<protein>
    <recommendedName>
        <fullName evidence="3">Tetratricopeptide repeat protein</fullName>
    </recommendedName>
</protein>
<dbReference type="EMBL" id="CP063849">
    <property type="protein sequence ID" value="QOY85224.1"/>
    <property type="molecule type" value="Genomic_DNA"/>
</dbReference>
<organism evidence="1 2">
    <name type="scientific">Paludibaculum fermentans</name>
    <dbReference type="NCBI Taxonomy" id="1473598"/>
    <lineage>
        <taxon>Bacteria</taxon>
        <taxon>Pseudomonadati</taxon>
        <taxon>Acidobacteriota</taxon>
        <taxon>Terriglobia</taxon>
        <taxon>Bryobacterales</taxon>
        <taxon>Bryobacteraceae</taxon>
        <taxon>Paludibaculum</taxon>
    </lineage>
</organism>
<sequence>MNKARTPAEMHAAAAADPGNDLYRIRLAQKLEEDGQPSLDAWRQAIAVNPRRDLSLTQAAISAELSGSVQEAERLLLQAEQFNHLWLPRWSLANFYARHNRQGETFRWAQAAMLRSYADPGALFLLCRHAGATDEELLKSIIPGTPKALGAFVYFLVRQMEPDSLELAAAAYLRSAQASGTRPIEQVETVAAAVTALIGSGRPEPAWRLWKSLEAAQLLPNAAEPLVNPELQLPVRPAGFDWQIPAVTGVETLRGVPEHGIKFTFSGTQPETAELLAQDLYLRGADEWTLTFEYETRGFSQPKAGVQWRLADAVQELPLSEEWRAATAVFAVPPGLCRLSLEIVRVNGQPRVEGELRLRGLRLRAGGAW</sequence>
<gene>
    <name evidence="1" type="ORF">IRI77_20530</name>
</gene>
<dbReference type="RefSeq" id="WP_194446894.1">
    <property type="nucleotide sequence ID" value="NZ_CP063849.1"/>
</dbReference>
<accession>A0A7S7SHQ7</accession>
<evidence type="ECO:0000313" key="1">
    <source>
        <dbReference type="EMBL" id="QOY85224.1"/>
    </source>
</evidence>
<keyword evidence="2" id="KW-1185">Reference proteome</keyword>
<dbReference type="AlphaFoldDB" id="A0A7S7SHQ7"/>
<evidence type="ECO:0008006" key="3">
    <source>
        <dbReference type="Google" id="ProtNLM"/>
    </source>
</evidence>
<name>A0A7S7SHQ7_PALFE</name>
<reference evidence="1 2" key="1">
    <citation type="submission" date="2020-10" db="EMBL/GenBank/DDBJ databases">
        <title>Complete genome sequence of Paludibaculum fermentans P105T, a facultatively anaerobic acidobacterium capable of dissimilatory Fe(III) reduction.</title>
        <authorList>
            <person name="Dedysh S.N."/>
            <person name="Beletsky A.V."/>
            <person name="Kulichevskaya I.S."/>
            <person name="Mardanov A.V."/>
            <person name="Ravin N.V."/>
        </authorList>
    </citation>
    <scope>NUCLEOTIDE SEQUENCE [LARGE SCALE GENOMIC DNA]</scope>
    <source>
        <strain evidence="1 2">P105</strain>
    </source>
</reference>
<dbReference type="KEGG" id="pfer:IRI77_20530"/>
<evidence type="ECO:0000313" key="2">
    <source>
        <dbReference type="Proteomes" id="UP000593892"/>
    </source>
</evidence>
<proteinExistence type="predicted"/>